<sequence length="131" mass="15611">MKEKKKEVRHLILKVRISAAEKEQLKKLQQASTEKTISNYLRKVTLQKPVIVSYRNQTADDFLKDMLDLTKQLNGVGNNFNQAVHKLHTLDRIPEFRSWIHEQKVVHKQIVQSIELIRLRINQLYEQWLLK</sequence>
<dbReference type="EMBL" id="FNNO01000003">
    <property type="protein sequence ID" value="SDW46236.1"/>
    <property type="molecule type" value="Genomic_DNA"/>
</dbReference>
<evidence type="ECO:0008006" key="3">
    <source>
        <dbReference type="Google" id="ProtNLM"/>
    </source>
</evidence>
<dbReference type="AlphaFoldDB" id="A0A8X8IE00"/>
<comment type="caution">
    <text evidence="1">The sequence shown here is derived from an EMBL/GenBank/DDBJ whole genome shotgun (WGS) entry which is preliminary data.</text>
</comment>
<organism evidence="1 2">
    <name type="scientific">Hydrobacter penzbergensis</name>
    <dbReference type="NCBI Taxonomy" id="1235997"/>
    <lineage>
        <taxon>Bacteria</taxon>
        <taxon>Pseudomonadati</taxon>
        <taxon>Bacteroidota</taxon>
        <taxon>Chitinophagia</taxon>
        <taxon>Chitinophagales</taxon>
        <taxon>Chitinophagaceae</taxon>
        <taxon>Hydrobacter</taxon>
    </lineage>
</organism>
<keyword evidence="2" id="KW-1185">Reference proteome</keyword>
<dbReference type="RefSeq" id="WP_139173835.1">
    <property type="nucleotide sequence ID" value="NZ_FNNO01000003.1"/>
</dbReference>
<evidence type="ECO:0000313" key="1">
    <source>
        <dbReference type="EMBL" id="SDW46236.1"/>
    </source>
</evidence>
<proteinExistence type="predicted"/>
<reference evidence="1 2" key="1">
    <citation type="submission" date="2016-10" db="EMBL/GenBank/DDBJ databases">
        <authorList>
            <person name="Varghese N."/>
            <person name="Submissions S."/>
        </authorList>
    </citation>
    <scope>NUCLEOTIDE SEQUENCE [LARGE SCALE GENOMIC DNA]</scope>
    <source>
        <strain evidence="1 2">DSM 25353</strain>
    </source>
</reference>
<accession>A0A8X8IE00</accession>
<name>A0A8X8IE00_9BACT</name>
<gene>
    <name evidence="1" type="ORF">SAMN05444410_10319</name>
</gene>
<dbReference type="Pfam" id="PF19514">
    <property type="entry name" value="MobC_2"/>
    <property type="match status" value="1"/>
</dbReference>
<evidence type="ECO:0000313" key="2">
    <source>
        <dbReference type="Proteomes" id="UP000198711"/>
    </source>
</evidence>
<dbReference type="Proteomes" id="UP000198711">
    <property type="component" value="Unassembled WGS sequence"/>
</dbReference>
<protein>
    <recommendedName>
        <fullName evidence="3">Mobilisation protein (MobC)</fullName>
    </recommendedName>
</protein>
<dbReference type="InterPro" id="IPR045788">
    <property type="entry name" value="MobC_2"/>
</dbReference>